<organism evidence="2 3">
    <name type="scientific">Micromonospora pallida</name>
    <dbReference type="NCBI Taxonomy" id="145854"/>
    <lineage>
        <taxon>Bacteria</taxon>
        <taxon>Bacillati</taxon>
        <taxon>Actinomycetota</taxon>
        <taxon>Actinomycetes</taxon>
        <taxon>Micromonosporales</taxon>
        <taxon>Micromonosporaceae</taxon>
        <taxon>Micromonospora</taxon>
    </lineage>
</organism>
<protein>
    <submittedName>
        <fullName evidence="2">Uncharacterized protein</fullName>
    </submittedName>
</protein>
<gene>
    <name evidence="2" type="ORF">GA0074692_6240</name>
</gene>
<dbReference type="OrthoDB" id="3403600at2"/>
<dbReference type="EMBL" id="FMHW01000002">
    <property type="protein sequence ID" value="SCL41288.1"/>
    <property type="molecule type" value="Genomic_DNA"/>
</dbReference>
<accession>A0A1C6THQ3</accession>
<keyword evidence="1" id="KW-0472">Membrane</keyword>
<feature type="transmembrane region" description="Helical" evidence="1">
    <location>
        <begin position="38"/>
        <end position="59"/>
    </location>
</feature>
<sequence>MADEYVDPSGTSEVFRAFVPAPELATQAGHPVREPSRLPLPVAVVMAAVMLAMAFWIALS</sequence>
<evidence type="ECO:0000313" key="2">
    <source>
        <dbReference type="EMBL" id="SCL41288.1"/>
    </source>
</evidence>
<reference evidence="3" key="1">
    <citation type="submission" date="2016-06" db="EMBL/GenBank/DDBJ databases">
        <authorList>
            <person name="Varghese N."/>
            <person name="Submissions Spin"/>
        </authorList>
    </citation>
    <scope>NUCLEOTIDE SEQUENCE [LARGE SCALE GENOMIC DNA]</scope>
    <source>
        <strain evidence="3">DSM 43817</strain>
    </source>
</reference>
<keyword evidence="1" id="KW-0812">Transmembrane</keyword>
<dbReference type="RefSeq" id="WP_091650960.1">
    <property type="nucleotide sequence ID" value="NZ_FMHW01000002.1"/>
</dbReference>
<keyword evidence="1" id="KW-1133">Transmembrane helix</keyword>
<dbReference type="Proteomes" id="UP000198959">
    <property type="component" value="Unassembled WGS sequence"/>
</dbReference>
<evidence type="ECO:0000313" key="3">
    <source>
        <dbReference type="Proteomes" id="UP000198959"/>
    </source>
</evidence>
<proteinExistence type="predicted"/>
<dbReference type="AlphaFoldDB" id="A0A1C6THQ3"/>
<name>A0A1C6THQ3_9ACTN</name>
<evidence type="ECO:0000256" key="1">
    <source>
        <dbReference type="SAM" id="Phobius"/>
    </source>
</evidence>
<keyword evidence="3" id="KW-1185">Reference proteome</keyword>